<organism evidence="12 13">
    <name type="scientific">Turicibacter sanguinis</name>
    <dbReference type="NCBI Taxonomy" id="154288"/>
    <lineage>
        <taxon>Bacteria</taxon>
        <taxon>Bacillati</taxon>
        <taxon>Bacillota</taxon>
        <taxon>Erysipelotrichia</taxon>
        <taxon>Erysipelotrichales</taxon>
        <taxon>Turicibacteraceae</taxon>
        <taxon>Turicibacter</taxon>
    </lineage>
</organism>
<comment type="catalytic activity">
    <reaction evidence="10 11">
        <text>shikimate + ATP = 3-phosphoshikimate + ADP + H(+)</text>
        <dbReference type="Rhea" id="RHEA:13121"/>
        <dbReference type="ChEBI" id="CHEBI:15378"/>
        <dbReference type="ChEBI" id="CHEBI:30616"/>
        <dbReference type="ChEBI" id="CHEBI:36208"/>
        <dbReference type="ChEBI" id="CHEBI:145989"/>
        <dbReference type="ChEBI" id="CHEBI:456216"/>
        <dbReference type="EC" id="2.7.1.71"/>
    </reaction>
</comment>
<gene>
    <name evidence="11" type="primary">aroK</name>
    <name evidence="12" type="ORF">GMA92_08310</name>
</gene>
<comment type="function">
    <text evidence="11">Catalyzes the specific phosphorylation of the 3-hydroxyl group of shikimic acid using ATP as a cosubstrate.</text>
</comment>
<comment type="caution">
    <text evidence="11">Lacks conserved residue(s) required for the propagation of feature annotation.</text>
</comment>
<comment type="pathway">
    <text evidence="1 11">Metabolic intermediate biosynthesis; chorismate biosynthesis; chorismate from D-erythrose 4-phosphate and phosphoenolpyruvate: step 5/7.</text>
</comment>
<dbReference type="PANTHER" id="PTHR21087">
    <property type="entry name" value="SHIKIMATE KINASE"/>
    <property type="match status" value="1"/>
</dbReference>
<evidence type="ECO:0000256" key="6">
    <source>
        <dbReference type="ARBA" id="ARBA00022741"/>
    </source>
</evidence>
<evidence type="ECO:0000256" key="3">
    <source>
        <dbReference type="ARBA" id="ARBA00012154"/>
    </source>
</evidence>
<dbReference type="GO" id="GO:0000287">
    <property type="term" value="F:magnesium ion binding"/>
    <property type="evidence" value="ECO:0007669"/>
    <property type="project" value="UniProtKB-UniRule"/>
</dbReference>
<evidence type="ECO:0000256" key="9">
    <source>
        <dbReference type="ARBA" id="ARBA00023141"/>
    </source>
</evidence>
<dbReference type="InterPro" id="IPR031322">
    <property type="entry name" value="Shikimate/glucono_kinase"/>
</dbReference>
<evidence type="ECO:0000256" key="8">
    <source>
        <dbReference type="ARBA" id="ARBA00022840"/>
    </source>
</evidence>
<dbReference type="RefSeq" id="WP_006785807.1">
    <property type="nucleotide sequence ID" value="NZ_CAJJOK010000006.1"/>
</dbReference>
<dbReference type="PRINTS" id="PR01100">
    <property type="entry name" value="SHIKIMTKNASE"/>
</dbReference>
<evidence type="ECO:0000256" key="1">
    <source>
        <dbReference type="ARBA" id="ARBA00004842"/>
    </source>
</evidence>
<evidence type="ECO:0000256" key="4">
    <source>
        <dbReference type="ARBA" id="ARBA00022605"/>
    </source>
</evidence>
<keyword evidence="11" id="KW-0460">Magnesium</keyword>
<comment type="subcellular location">
    <subcellularLocation>
        <location evidence="11">Cytoplasm</location>
    </subcellularLocation>
</comment>
<comment type="caution">
    <text evidence="12">The sequence shown here is derived from an EMBL/GenBank/DDBJ whole genome shotgun (WGS) entry which is preliminary data.</text>
</comment>
<dbReference type="PROSITE" id="PS01128">
    <property type="entry name" value="SHIKIMATE_KINASE"/>
    <property type="match status" value="1"/>
</dbReference>
<name>A0A9X4XF52_9FIRM</name>
<protein>
    <recommendedName>
        <fullName evidence="3 11">Shikimate kinase</fullName>
        <shortName evidence="11">SK</shortName>
        <ecNumber evidence="3 11">2.7.1.71</ecNumber>
    </recommendedName>
</protein>
<feature type="binding site" evidence="11">
    <location>
        <position position="57"/>
    </location>
    <ligand>
        <name>substrate</name>
    </ligand>
</feature>
<dbReference type="CDD" id="cd00464">
    <property type="entry name" value="SK"/>
    <property type="match status" value="1"/>
</dbReference>
<dbReference type="GO" id="GO:0005524">
    <property type="term" value="F:ATP binding"/>
    <property type="evidence" value="ECO:0007669"/>
    <property type="project" value="UniProtKB-UniRule"/>
</dbReference>
<dbReference type="GO" id="GO:0009073">
    <property type="term" value="P:aromatic amino acid family biosynthetic process"/>
    <property type="evidence" value="ECO:0007669"/>
    <property type="project" value="UniProtKB-KW"/>
</dbReference>
<evidence type="ECO:0000313" key="13">
    <source>
        <dbReference type="Proteomes" id="UP000487649"/>
    </source>
</evidence>
<evidence type="ECO:0000256" key="11">
    <source>
        <dbReference type="HAMAP-Rule" id="MF_00109"/>
    </source>
</evidence>
<dbReference type="HAMAP" id="MF_00109">
    <property type="entry name" value="Shikimate_kinase"/>
    <property type="match status" value="1"/>
</dbReference>
<evidence type="ECO:0000256" key="10">
    <source>
        <dbReference type="ARBA" id="ARBA00048567"/>
    </source>
</evidence>
<evidence type="ECO:0000313" key="12">
    <source>
        <dbReference type="EMBL" id="MTK21422.1"/>
    </source>
</evidence>
<dbReference type="Proteomes" id="UP000487649">
    <property type="component" value="Unassembled WGS sequence"/>
</dbReference>
<dbReference type="InterPro" id="IPR023000">
    <property type="entry name" value="Shikimate_kinase_CS"/>
</dbReference>
<keyword evidence="11" id="KW-0479">Metal-binding</keyword>
<dbReference type="PANTHER" id="PTHR21087:SF16">
    <property type="entry name" value="SHIKIMATE KINASE 1, CHLOROPLASTIC"/>
    <property type="match status" value="1"/>
</dbReference>
<reference evidence="12 13" key="1">
    <citation type="journal article" date="2019" name="Nat. Med.">
        <title>A library of human gut bacterial isolates paired with longitudinal multiomics data enables mechanistic microbiome research.</title>
        <authorList>
            <person name="Poyet M."/>
            <person name="Groussin M."/>
            <person name="Gibbons S.M."/>
            <person name="Avila-Pacheco J."/>
            <person name="Jiang X."/>
            <person name="Kearney S.M."/>
            <person name="Perrotta A.R."/>
            <person name="Berdy B."/>
            <person name="Zhao S."/>
            <person name="Lieberman T.D."/>
            <person name="Swanson P.K."/>
            <person name="Smith M."/>
            <person name="Roesemann S."/>
            <person name="Alexander J.E."/>
            <person name="Rich S.A."/>
            <person name="Livny J."/>
            <person name="Vlamakis H."/>
            <person name="Clish C."/>
            <person name="Bullock K."/>
            <person name="Deik A."/>
            <person name="Scott J."/>
            <person name="Pierce K.A."/>
            <person name="Xavier R.J."/>
            <person name="Alm E.J."/>
        </authorList>
    </citation>
    <scope>NUCLEOTIDE SEQUENCE [LARGE SCALE GENOMIC DNA]</scope>
    <source>
        <strain evidence="12 13">BIOML-A198</strain>
    </source>
</reference>
<comment type="subunit">
    <text evidence="11">Monomer.</text>
</comment>
<keyword evidence="5 11" id="KW-0808">Transferase</keyword>
<proteinExistence type="inferred from homology"/>
<dbReference type="SUPFAM" id="SSF52540">
    <property type="entry name" value="P-loop containing nucleoside triphosphate hydrolases"/>
    <property type="match status" value="1"/>
</dbReference>
<comment type="cofactor">
    <cofactor evidence="11">
        <name>Mg(2+)</name>
        <dbReference type="ChEBI" id="CHEBI:18420"/>
    </cofactor>
    <text evidence="11">Binds 1 Mg(2+) ion per subunit.</text>
</comment>
<keyword evidence="8 11" id="KW-0067">ATP-binding</keyword>
<dbReference type="Pfam" id="PF01202">
    <property type="entry name" value="SKI"/>
    <property type="match status" value="1"/>
</dbReference>
<dbReference type="GO" id="GO:0005829">
    <property type="term" value="C:cytosol"/>
    <property type="evidence" value="ECO:0007669"/>
    <property type="project" value="TreeGrafter"/>
</dbReference>
<keyword evidence="11" id="KW-0963">Cytoplasm</keyword>
<feature type="binding site" evidence="11">
    <location>
        <position position="115"/>
    </location>
    <ligand>
        <name>ATP</name>
        <dbReference type="ChEBI" id="CHEBI:30616"/>
    </ligand>
</feature>
<keyword evidence="7 11" id="KW-0418">Kinase</keyword>
<dbReference type="GO" id="GO:0009423">
    <property type="term" value="P:chorismate biosynthetic process"/>
    <property type="evidence" value="ECO:0007669"/>
    <property type="project" value="UniProtKB-UniRule"/>
</dbReference>
<evidence type="ECO:0000256" key="7">
    <source>
        <dbReference type="ARBA" id="ARBA00022777"/>
    </source>
</evidence>
<feature type="binding site" evidence="11">
    <location>
        <position position="15"/>
    </location>
    <ligand>
        <name>Mg(2+)</name>
        <dbReference type="ChEBI" id="CHEBI:18420"/>
    </ligand>
</feature>
<dbReference type="Gene3D" id="3.40.50.300">
    <property type="entry name" value="P-loop containing nucleotide triphosphate hydrolases"/>
    <property type="match status" value="1"/>
</dbReference>
<feature type="binding site" evidence="11">
    <location>
        <begin position="11"/>
        <end position="16"/>
    </location>
    <ligand>
        <name>ATP</name>
        <dbReference type="ChEBI" id="CHEBI:30616"/>
    </ligand>
</feature>
<feature type="binding site" evidence="11">
    <location>
        <position position="134"/>
    </location>
    <ligand>
        <name>substrate</name>
    </ligand>
</feature>
<feature type="binding site" evidence="11">
    <location>
        <position position="33"/>
    </location>
    <ligand>
        <name>substrate</name>
    </ligand>
</feature>
<dbReference type="AlphaFoldDB" id="A0A9X4XF52"/>
<dbReference type="GO" id="GO:0004765">
    <property type="term" value="F:shikimate kinase activity"/>
    <property type="evidence" value="ECO:0007669"/>
    <property type="project" value="UniProtKB-UniRule"/>
</dbReference>
<dbReference type="InterPro" id="IPR027417">
    <property type="entry name" value="P-loop_NTPase"/>
</dbReference>
<sequence length="167" mass="19100">MKSIILIGMMGSGKTTIGQALAADLSKSWVDTDQYIEEKEQQSIPYLFEHHGESYFRDCETHALSELLSHVDIISTGGGIIVNEANRHLIQNEATVIYLKAEIKTLIHRINPTNRPLLQDEDIQTKLETLYKKRHQWYESCAHLTIEIDELGILETVDYIKSALKLY</sequence>
<evidence type="ECO:0000256" key="5">
    <source>
        <dbReference type="ARBA" id="ARBA00022679"/>
    </source>
</evidence>
<dbReference type="GO" id="GO:0008652">
    <property type="term" value="P:amino acid biosynthetic process"/>
    <property type="evidence" value="ECO:0007669"/>
    <property type="project" value="UniProtKB-KW"/>
</dbReference>
<keyword evidence="6 11" id="KW-0547">Nucleotide-binding</keyword>
<keyword evidence="4 11" id="KW-0028">Amino-acid biosynthesis</keyword>
<evidence type="ECO:0000256" key="2">
    <source>
        <dbReference type="ARBA" id="ARBA00006997"/>
    </source>
</evidence>
<keyword evidence="9 11" id="KW-0057">Aromatic amino acid biosynthesis</keyword>
<feature type="binding site" evidence="11">
    <location>
        <position position="78"/>
    </location>
    <ligand>
        <name>substrate</name>
    </ligand>
</feature>
<dbReference type="InterPro" id="IPR000623">
    <property type="entry name" value="Shikimate_kinase/TSH1"/>
</dbReference>
<dbReference type="EC" id="2.7.1.71" evidence="3 11"/>
<dbReference type="EMBL" id="WMQE01000016">
    <property type="protein sequence ID" value="MTK21422.1"/>
    <property type="molecule type" value="Genomic_DNA"/>
</dbReference>
<accession>A0A9X4XF52</accession>
<comment type="similarity">
    <text evidence="2 11">Belongs to the shikimate kinase family.</text>
</comment>